<evidence type="ECO:0000313" key="3">
    <source>
        <dbReference type="Proteomes" id="UP001143548"/>
    </source>
</evidence>
<comment type="caution">
    <text evidence="2">The sequence shown here is derived from an EMBL/GenBank/DDBJ whole genome shotgun (WGS) entry which is preliminary data.</text>
</comment>
<dbReference type="SUPFAM" id="SSF69118">
    <property type="entry name" value="AhpD-like"/>
    <property type="match status" value="1"/>
</dbReference>
<dbReference type="Proteomes" id="UP001143548">
    <property type="component" value="Unassembled WGS sequence"/>
</dbReference>
<dbReference type="Gene3D" id="1.20.1290.10">
    <property type="entry name" value="AhpD-like"/>
    <property type="match status" value="1"/>
</dbReference>
<organism evidence="2 3">
    <name type="scientific">Aspergillus brasiliensis</name>
    <dbReference type="NCBI Taxonomy" id="319629"/>
    <lineage>
        <taxon>Eukaryota</taxon>
        <taxon>Fungi</taxon>
        <taxon>Dikarya</taxon>
        <taxon>Ascomycota</taxon>
        <taxon>Pezizomycotina</taxon>
        <taxon>Eurotiomycetes</taxon>
        <taxon>Eurotiomycetidae</taxon>
        <taxon>Eurotiales</taxon>
        <taxon>Aspergillaceae</taxon>
        <taxon>Aspergillus</taxon>
        <taxon>Aspergillus subgen. Circumdati</taxon>
    </lineage>
</organism>
<dbReference type="PANTHER" id="PTHR34846:SF11">
    <property type="entry name" value="4-CARBOXYMUCONOLACTONE DECARBOXYLASE FAMILY PROTEIN (AFU_ORTHOLOGUE AFUA_6G11590)"/>
    <property type="match status" value="1"/>
</dbReference>
<dbReference type="AlphaFoldDB" id="A0A9W6DSI5"/>
<sequence>MTHRFPYDETEHAASKQTIQDALTVMHQGDIPFQWIEEDGSSLLGCYASLSYNPAFVGQFFAMAKTLYAPGTVKPRNRELAILGLSSVLDVPYVTYCHRKIGSKCGLSQEQFEDALAGKVPADLSAEEEMAYRLGRILTDLKTPLDDDTWKEAVSVMGKSELVGIAHTVAGYRWVSLLDQINGDTQRWIKEDAE</sequence>
<protein>
    <recommendedName>
        <fullName evidence="1">Carboxymuconolactone decarboxylase-like domain-containing protein</fullName>
    </recommendedName>
</protein>
<dbReference type="EMBL" id="BROQ01000112">
    <property type="protein sequence ID" value="GKZ25462.1"/>
    <property type="molecule type" value="Genomic_DNA"/>
</dbReference>
<gene>
    <name evidence="2" type="ORF">AbraCBS73388_001096</name>
</gene>
<evidence type="ECO:0000313" key="2">
    <source>
        <dbReference type="EMBL" id="GKZ25462.1"/>
    </source>
</evidence>
<proteinExistence type="predicted"/>
<accession>A0A9W6DSI5</accession>
<name>A0A9W6DSI5_9EURO</name>
<dbReference type="Pfam" id="PF02627">
    <property type="entry name" value="CMD"/>
    <property type="match status" value="1"/>
</dbReference>
<reference evidence="2" key="1">
    <citation type="submission" date="2022-07" db="EMBL/GenBank/DDBJ databases">
        <title>Taxonomy of Aspergillus series Nigri: significant species reduction supported by multi-species coalescent approaches.</title>
        <authorList>
            <person name="Bian C."/>
            <person name="Kusuya Y."/>
            <person name="Sklenar F."/>
            <person name="D'hooge E."/>
            <person name="Yaguchi T."/>
            <person name="Takahashi H."/>
            <person name="Hubka V."/>
        </authorList>
    </citation>
    <scope>NUCLEOTIDE SEQUENCE</scope>
    <source>
        <strain evidence="2">CBS 733.88</strain>
    </source>
</reference>
<dbReference type="InterPro" id="IPR029032">
    <property type="entry name" value="AhpD-like"/>
</dbReference>
<feature type="domain" description="Carboxymuconolactone decarboxylase-like" evidence="1">
    <location>
        <begin position="54"/>
        <end position="132"/>
    </location>
</feature>
<dbReference type="PANTHER" id="PTHR34846">
    <property type="entry name" value="4-CARBOXYMUCONOLACTONE DECARBOXYLASE FAMILY PROTEIN (AFU_ORTHOLOGUE AFUA_6G11590)"/>
    <property type="match status" value="1"/>
</dbReference>
<dbReference type="InterPro" id="IPR003779">
    <property type="entry name" value="CMD-like"/>
</dbReference>
<evidence type="ECO:0000259" key="1">
    <source>
        <dbReference type="Pfam" id="PF02627"/>
    </source>
</evidence>